<evidence type="ECO:0000313" key="2">
    <source>
        <dbReference type="EMBL" id="QNM07910.1"/>
    </source>
</evidence>
<accession>A0A7G9GAS8</accession>
<name>A0A7G9GAS8_9FIRM</name>
<dbReference type="AlphaFoldDB" id="A0A7G9GAS8"/>
<protein>
    <submittedName>
        <fullName evidence="2">Uncharacterized protein</fullName>
    </submittedName>
</protein>
<dbReference type="EMBL" id="CP060635">
    <property type="protein sequence ID" value="QNM07910.1"/>
    <property type="molecule type" value="Genomic_DNA"/>
</dbReference>
<gene>
    <name evidence="2" type="ORF">H9Q79_13455</name>
</gene>
<feature type="transmembrane region" description="Helical" evidence="1">
    <location>
        <begin position="50"/>
        <end position="72"/>
    </location>
</feature>
<sequence length="113" mass="12012">MTDLGWLKNPKLKKGVVGSYMVSLMFAIRLVTASASAASGAEVIQQGFDGLLSIVTALISSIGTIILLWGLFEWGLSLQGQDGFTQSTAFKRIGGGIVMILAPQLLNIFLIQP</sequence>
<keyword evidence="1" id="KW-0472">Membrane</keyword>
<dbReference type="KEGG" id="whj:H9Q79_13455"/>
<dbReference type="Proteomes" id="UP000515860">
    <property type="component" value="Chromosome"/>
</dbReference>
<keyword evidence="1" id="KW-0812">Transmembrane</keyword>
<dbReference type="RefSeq" id="WP_249328508.1">
    <property type="nucleotide sequence ID" value="NZ_CP060635.1"/>
</dbReference>
<keyword evidence="1" id="KW-1133">Transmembrane helix</keyword>
<feature type="transmembrane region" description="Helical" evidence="1">
    <location>
        <begin position="20"/>
        <end position="38"/>
    </location>
</feature>
<reference evidence="2 3" key="1">
    <citation type="submission" date="2020-08" db="EMBL/GenBank/DDBJ databases">
        <authorList>
            <person name="Liu C."/>
            <person name="Sun Q."/>
        </authorList>
    </citation>
    <scope>NUCLEOTIDE SEQUENCE [LARGE SCALE GENOMIC DNA]</scope>
    <source>
        <strain evidence="2 3">NSJ-29</strain>
    </source>
</reference>
<evidence type="ECO:0000256" key="1">
    <source>
        <dbReference type="SAM" id="Phobius"/>
    </source>
</evidence>
<feature type="transmembrane region" description="Helical" evidence="1">
    <location>
        <begin position="92"/>
        <end position="111"/>
    </location>
</feature>
<organism evidence="2 3">
    <name type="scientific">Wansuia hejianensis</name>
    <dbReference type="NCBI Taxonomy" id="2763667"/>
    <lineage>
        <taxon>Bacteria</taxon>
        <taxon>Bacillati</taxon>
        <taxon>Bacillota</taxon>
        <taxon>Clostridia</taxon>
        <taxon>Lachnospirales</taxon>
        <taxon>Lachnospiraceae</taxon>
        <taxon>Wansuia</taxon>
    </lineage>
</organism>
<keyword evidence="3" id="KW-1185">Reference proteome</keyword>
<evidence type="ECO:0000313" key="3">
    <source>
        <dbReference type="Proteomes" id="UP000515860"/>
    </source>
</evidence>
<proteinExistence type="predicted"/>